<reference evidence="1" key="1">
    <citation type="submission" date="2018-11" db="EMBL/GenBank/DDBJ databases">
        <authorList>
            <consortium name="Pathogen Informatics"/>
        </authorList>
    </citation>
    <scope>NUCLEOTIDE SEQUENCE</scope>
</reference>
<gene>
    <name evidence="1" type="ORF">PXEA_LOCUS16511</name>
</gene>
<protein>
    <submittedName>
        <fullName evidence="1">Uncharacterized protein</fullName>
    </submittedName>
</protein>
<accession>A0A448WY47</accession>
<evidence type="ECO:0000313" key="2">
    <source>
        <dbReference type="Proteomes" id="UP000784294"/>
    </source>
</evidence>
<keyword evidence="2" id="KW-1185">Reference proteome</keyword>
<dbReference type="Proteomes" id="UP000784294">
    <property type="component" value="Unassembled WGS sequence"/>
</dbReference>
<name>A0A448WY47_9PLAT</name>
<sequence>MALRYRIYNYEEYLLVREREEDGLSDGPAGSGVGLTLRRGLSGGGGVIGGGGAGGSGDNDGTHLSTGMATLLRDQDKMDRLRRKLHTDDDRKCLCYLL</sequence>
<evidence type="ECO:0000313" key="1">
    <source>
        <dbReference type="EMBL" id="VEL23071.1"/>
    </source>
</evidence>
<dbReference type="AlphaFoldDB" id="A0A448WY47"/>
<organism evidence="1 2">
    <name type="scientific">Protopolystoma xenopodis</name>
    <dbReference type="NCBI Taxonomy" id="117903"/>
    <lineage>
        <taxon>Eukaryota</taxon>
        <taxon>Metazoa</taxon>
        <taxon>Spiralia</taxon>
        <taxon>Lophotrochozoa</taxon>
        <taxon>Platyhelminthes</taxon>
        <taxon>Monogenea</taxon>
        <taxon>Polyopisthocotylea</taxon>
        <taxon>Polystomatidea</taxon>
        <taxon>Polystomatidae</taxon>
        <taxon>Protopolystoma</taxon>
    </lineage>
</organism>
<comment type="caution">
    <text evidence="1">The sequence shown here is derived from an EMBL/GenBank/DDBJ whole genome shotgun (WGS) entry which is preliminary data.</text>
</comment>
<dbReference type="EMBL" id="CAAALY010059867">
    <property type="protein sequence ID" value="VEL23071.1"/>
    <property type="molecule type" value="Genomic_DNA"/>
</dbReference>
<proteinExistence type="predicted"/>